<gene>
    <name evidence="1" type="ORF">FSB73_02335</name>
</gene>
<evidence type="ECO:0000313" key="2">
    <source>
        <dbReference type="Proteomes" id="UP000321291"/>
    </source>
</evidence>
<dbReference type="RefSeq" id="WP_146779963.1">
    <property type="nucleotide sequence ID" value="NZ_CP042434.1"/>
</dbReference>
<organism evidence="1 2">
    <name type="scientific">Arachidicoccus ginsenosidivorans</name>
    <dbReference type="NCBI Taxonomy" id="496057"/>
    <lineage>
        <taxon>Bacteria</taxon>
        <taxon>Pseudomonadati</taxon>
        <taxon>Bacteroidota</taxon>
        <taxon>Chitinophagia</taxon>
        <taxon>Chitinophagales</taxon>
        <taxon>Chitinophagaceae</taxon>
        <taxon>Arachidicoccus</taxon>
    </lineage>
</organism>
<dbReference type="EMBL" id="CP042434">
    <property type="protein sequence ID" value="QEC70701.1"/>
    <property type="molecule type" value="Genomic_DNA"/>
</dbReference>
<reference evidence="1 2" key="1">
    <citation type="journal article" date="2017" name="Int. J. Syst. Evol. Microbiol.">
        <title>Arachidicoccus ginsenosidivorans sp. nov., with ginsenoside-converting activity isolated from ginseng cultivating soil.</title>
        <authorList>
            <person name="Siddiqi M.Z."/>
            <person name="Aslam Z."/>
            <person name="Im W.T."/>
        </authorList>
    </citation>
    <scope>NUCLEOTIDE SEQUENCE [LARGE SCALE GENOMIC DNA]</scope>
    <source>
        <strain evidence="1 2">Gsoil 809</strain>
    </source>
</reference>
<accession>A0A5B8VI19</accession>
<dbReference type="AlphaFoldDB" id="A0A5B8VI19"/>
<evidence type="ECO:0008006" key="3">
    <source>
        <dbReference type="Google" id="ProtNLM"/>
    </source>
</evidence>
<evidence type="ECO:0000313" key="1">
    <source>
        <dbReference type="EMBL" id="QEC70701.1"/>
    </source>
</evidence>
<name>A0A5B8VI19_9BACT</name>
<protein>
    <recommendedName>
        <fullName evidence="3">Outer membrane beta-barrel protein</fullName>
    </recommendedName>
</protein>
<keyword evidence="2" id="KW-1185">Reference proteome</keyword>
<proteinExistence type="predicted"/>
<dbReference type="Proteomes" id="UP000321291">
    <property type="component" value="Chromosome"/>
</dbReference>
<dbReference type="KEGG" id="agi:FSB73_02335"/>
<sequence>MGKVFAGYGTDKRYETGGLLNLFRDTLQVSLIGTSNNQSSQGFSMQDLNEMGGFDRSGDMGGQQGYNLGGYGSSGIPKKSLAGTNINYNFTKDIKLNLQYFYKQNETRNSFLRINEIDYIDSTSYIHSTGNSNNANHSHQIHAGFSWKQDSTGYLNYNFDWTHTASSFFNSTFSETKTTHVDLFNTTSYRNNNHDSQRDLSTDINYNKTFTKSKIDISLNGNYASGLSAADHYVDNITTQYVKGYIPDSILRHELNHLPSSNYNFGASIHKSFSKKHMLMAAIHYNNDVGHSGDEVYQRFSILNQYEYTPGQSIKFKHENGQFNSNLSYRFHDDKSNLNFTIGGKFYQYKLVNTYSEAAIGKQTNITIFYHLT</sequence>